<reference evidence="7 8" key="1">
    <citation type="submission" date="2011-11" db="EMBL/GenBank/DDBJ databases">
        <title>Complete genome sequence of thermophilic Geobacillus thermoleovorans CCB_US3_UF5.</title>
        <authorList>
            <person name="Muhd Sakaff M.K.L."/>
            <person name="Abdul Rahman A.Y."/>
            <person name="Saito J.A."/>
            <person name="Hou S."/>
            <person name="Alam M."/>
        </authorList>
    </citation>
    <scope>NUCLEOTIDE SEQUENCE [LARGE SCALE GENOMIC DNA]</scope>
    <source>
        <strain evidence="7 8">CCB_US3_UF5</strain>
    </source>
</reference>
<evidence type="ECO:0000313" key="8">
    <source>
        <dbReference type="Proteomes" id="UP000005636"/>
    </source>
</evidence>
<evidence type="ECO:0000256" key="1">
    <source>
        <dbReference type="ARBA" id="ARBA00004196"/>
    </source>
</evidence>
<keyword evidence="6" id="KW-1133">Transmembrane helix</keyword>
<evidence type="ECO:0000256" key="5">
    <source>
        <dbReference type="SAM" id="Coils"/>
    </source>
</evidence>
<proteinExistence type="inferred from homology"/>
<comment type="subcellular location">
    <subcellularLocation>
        <location evidence="1">Cell envelope</location>
    </subcellularLocation>
</comment>
<feature type="transmembrane region" description="Helical" evidence="6">
    <location>
        <begin position="20"/>
        <end position="43"/>
    </location>
</feature>
<dbReference type="NCBIfam" id="NF037995">
    <property type="entry name" value="TRAP_S1"/>
    <property type="match status" value="1"/>
</dbReference>
<accession>A0ABM5MJ69</accession>
<evidence type="ECO:0000256" key="4">
    <source>
        <dbReference type="ARBA" id="ARBA00022729"/>
    </source>
</evidence>
<feature type="coiled-coil region" evidence="5">
    <location>
        <begin position="343"/>
        <end position="370"/>
    </location>
</feature>
<gene>
    <name evidence="7" type="ORF">GTCCBUS3UF5_23370</name>
</gene>
<keyword evidence="3" id="KW-0813">Transport</keyword>
<dbReference type="PANTHER" id="PTHR33376">
    <property type="match status" value="1"/>
</dbReference>
<protein>
    <submittedName>
        <fullName evidence="7">TRAP dicarboxylate transporter, DctP subunit</fullName>
    </submittedName>
</protein>
<sequence>MAALPIREAALWTFLIIRKFYILIPLLEINGLFIWLFPAWLAAAERNRMVCGKTGMRVQHTTMPARSVRLHQPLHYGGKKGENGMKKMLVLLLACLFVIAGCSSKSEPQGGGAAKKVEPKVMKMAVATSKDRSLTKGLYKFAEIVEKETNGSIKVEVYPDGQLGGDVAVFEALKMGTIQGSTMSTGPIASFAPRIGVLDLPFLFKDRETAYKVLDGKIGQDLLNDLPSVGVIGLNYWENGSRHLTNNKREVKSVDDIKGLKIRTLENDLHIDLWKELGATPVPMAFTELFTALEQHVVDGQENPVGNVAINKFYEVQKYLTKTGHVYNASPLLISKKFWDTLTDKEKDIIKKAAEEARDYQRKLNQEEDEKMFDYLKQQGMVITELSPEERQKFVEKVQPIYQKYAPKFGQDLVNELVNAGK</sequence>
<evidence type="ECO:0000256" key="6">
    <source>
        <dbReference type="SAM" id="Phobius"/>
    </source>
</evidence>
<organism evidence="7 8">
    <name type="scientific">Geobacillus thermoleovorans CCB_US3_UF5</name>
    <dbReference type="NCBI Taxonomy" id="1111068"/>
    <lineage>
        <taxon>Bacteria</taxon>
        <taxon>Bacillati</taxon>
        <taxon>Bacillota</taxon>
        <taxon>Bacilli</taxon>
        <taxon>Bacillales</taxon>
        <taxon>Anoxybacillaceae</taxon>
        <taxon>Geobacillus</taxon>
        <taxon>Geobacillus thermoleovorans group</taxon>
    </lineage>
</organism>
<dbReference type="Proteomes" id="UP000005636">
    <property type="component" value="Chromosome"/>
</dbReference>
<dbReference type="EMBL" id="CP003125">
    <property type="protein sequence ID" value="AEV19643.1"/>
    <property type="molecule type" value="Genomic_DNA"/>
</dbReference>
<keyword evidence="8" id="KW-1185">Reference proteome</keyword>
<dbReference type="InterPro" id="IPR038404">
    <property type="entry name" value="TRAP_DctP_sf"/>
</dbReference>
<dbReference type="InterPro" id="IPR018389">
    <property type="entry name" value="DctP_fam"/>
</dbReference>
<dbReference type="NCBIfam" id="TIGR00787">
    <property type="entry name" value="dctP"/>
    <property type="match status" value="1"/>
</dbReference>
<keyword evidence="4" id="KW-0732">Signal</keyword>
<dbReference type="PANTHER" id="PTHR33376:SF4">
    <property type="entry name" value="SIALIC ACID-BINDING PERIPLASMIC PROTEIN SIAP"/>
    <property type="match status" value="1"/>
</dbReference>
<dbReference type="Pfam" id="PF03480">
    <property type="entry name" value="DctP"/>
    <property type="match status" value="1"/>
</dbReference>
<dbReference type="CDD" id="cd13679">
    <property type="entry name" value="PBP2_TRAP_YiaO_like"/>
    <property type="match status" value="1"/>
</dbReference>
<dbReference type="InterPro" id="IPR004682">
    <property type="entry name" value="TRAP_DctP"/>
</dbReference>
<evidence type="ECO:0000256" key="2">
    <source>
        <dbReference type="ARBA" id="ARBA00009023"/>
    </source>
</evidence>
<comment type="similarity">
    <text evidence="2">Belongs to the bacterial solute-binding protein 7 family.</text>
</comment>
<keyword evidence="5" id="KW-0175">Coiled coil</keyword>
<keyword evidence="6" id="KW-0472">Membrane</keyword>
<evidence type="ECO:0000313" key="7">
    <source>
        <dbReference type="EMBL" id="AEV19643.1"/>
    </source>
</evidence>
<dbReference type="Gene3D" id="3.40.190.170">
    <property type="entry name" value="Bacterial extracellular solute-binding protein, family 7"/>
    <property type="match status" value="1"/>
</dbReference>
<evidence type="ECO:0000256" key="3">
    <source>
        <dbReference type="ARBA" id="ARBA00022448"/>
    </source>
</evidence>
<name>A0ABM5MJ69_GEOTH</name>
<keyword evidence="6" id="KW-0812">Transmembrane</keyword>